<protein>
    <recommendedName>
        <fullName evidence="4">ABC-2 type transport system permease protein</fullName>
    </recommendedName>
</protein>
<feature type="transmembrane region" description="Helical" evidence="1">
    <location>
        <begin position="433"/>
        <end position="454"/>
    </location>
</feature>
<keyword evidence="1" id="KW-1133">Transmembrane helix</keyword>
<feature type="transmembrane region" description="Helical" evidence="1">
    <location>
        <begin position="245"/>
        <end position="266"/>
    </location>
</feature>
<dbReference type="OrthoDB" id="2935976at2"/>
<evidence type="ECO:0000313" key="3">
    <source>
        <dbReference type="Proteomes" id="UP000198619"/>
    </source>
</evidence>
<keyword evidence="3" id="KW-1185">Reference proteome</keyword>
<feature type="transmembrane region" description="Helical" evidence="1">
    <location>
        <begin position="460"/>
        <end position="479"/>
    </location>
</feature>
<feature type="transmembrane region" description="Helical" evidence="1">
    <location>
        <begin position="148"/>
        <end position="172"/>
    </location>
</feature>
<keyword evidence="1" id="KW-0812">Transmembrane</keyword>
<sequence>MTKPFMICKMIFKIWQRNIKKILNTKSKVLGASLFIVFTLLLSVVAGYIIVNPVVSTFINGDNRSMYLLLAGTLVNVSIMTTSLFVLVKSVTQEQGEFIMQLNWFPLTTFERNLGYKMPIFLVILSIEFFLNILLLIPSFVMNGLNGGLLLVIMLTFIIQAIFIFFLNSIIYDFGIFIISKIGLAYRKVITLSILLIAVFYYFIETFSVDRILSSYTKFDYNLLYLGNGILMKVLNNTLFDDVSYVRVVGCILGVTIVAVGTLFLNEKVQENNSSKILRFLPMSKGFNISLMIKEVKVQLRNEENFTNILLFLFLAIAARLKLQDLESNAIVIGLVSLVCSTVALNSFGNENNYFKMYKATGAQLLRVLLLKELALFIIAYSLFLIIIALILGISISLNIILISMPIVFTSIMILYILGILIPVDKKNPYMGILAFVVLFLTMIPAAIILSQAITTTLSFIIMFALIIIVLFYNFYLVAKWRINYE</sequence>
<feature type="transmembrane region" description="Helical" evidence="1">
    <location>
        <begin position="120"/>
        <end position="142"/>
    </location>
</feature>
<dbReference type="EMBL" id="FOKI01000011">
    <property type="protein sequence ID" value="SFB08491.1"/>
    <property type="molecule type" value="Genomic_DNA"/>
</dbReference>
<dbReference type="STRING" id="84698.SAMN04488528_101148"/>
<keyword evidence="1" id="KW-0472">Membrane</keyword>
<dbReference type="AlphaFoldDB" id="A0A1I0Y5B2"/>
<feature type="transmembrane region" description="Helical" evidence="1">
    <location>
        <begin position="184"/>
        <end position="204"/>
    </location>
</feature>
<reference evidence="2 3" key="1">
    <citation type="submission" date="2016-10" db="EMBL/GenBank/DDBJ databases">
        <authorList>
            <person name="de Groot N.N."/>
        </authorList>
    </citation>
    <scope>NUCLEOTIDE SEQUENCE [LARGE SCALE GENOMIC DNA]</scope>
    <source>
        <strain evidence="2 3">DSM 12271</strain>
    </source>
</reference>
<feature type="transmembrane region" description="Helical" evidence="1">
    <location>
        <begin position="369"/>
        <end position="394"/>
    </location>
</feature>
<feature type="transmembrane region" description="Helical" evidence="1">
    <location>
        <begin position="306"/>
        <end position="323"/>
    </location>
</feature>
<name>A0A1I0Y5B2_9CLOT</name>
<evidence type="ECO:0000313" key="2">
    <source>
        <dbReference type="EMBL" id="SFB08491.1"/>
    </source>
</evidence>
<organism evidence="2 3">
    <name type="scientific">Clostridium frigidicarnis</name>
    <dbReference type="NCBI Taxonomy" id="84698"/>
    <lineage>
        <taxon>Bacteria</taxon>
        <taxon>Bacillati</taxon>
        <taxon>Bacillota</taxon>
        <taxon>Clostridia</taxon>
        <taxon>Eubacteriales</taxon>
        <taxon>Clostridiaceae</taxon>
        <taxon>Clostridium</taxon>
    </lineage>
</organism>
<feature type="transmembrane region" description="Helical" evidence="1">
    <location>
        <begin position="400"/>
        <end position="421"/>
    </location>
</feature>
<dbReference type="Proteomes" id="UP000198619">
    <property type="component" value="Unassembled WGS sequence"/>
</dbReference>
<gene>
    <name evidence="2" type="ORF">SAMN04488528_101148</name>
</gene>
<evidence type="ECO:0008006" key="4">
    <source>
        <dbReference type="Google" id="ProtNLM"/>
    </source>
</evidence>
<evidence type="ECO:0000256" key="1">
    <source>
        <dbReference type="SAM" id="Phobius"/>
    </source>
</evidence>
<proteinExistence type="predicted"/>
<accession>A0A1I0Y5B2</accession>
<feature type="transmembrane region" description="Helical" evidence="1">
    <location>
        <begin position="329"/>
        <end position="348"/>
    </location>
</feature>
<feature type="transmembrane region" description="Helical" evidence="1">
    <location>
        <begin position="66"/>
        <end position="88"/>
    </location>
</feature>